<dbReference type="GO" id="GO:0006816">
    <property type="term" value="P:calcium ion transport"/>
    <property type="evidence" value="ECO:0007669"/>
    <property type="project" value="TreeGrafter"/>
</dbReference>
<gene>
    <name evidence="7" type="ORF">OS493_021735</name>
</gene>
<keyword evidence="3" id="KW-0677">Repeat</keyword>
<name>A0A9X0CDU9_9CNID</name>
<keyword evidence="2" id="KW-0812">Transmembrane</keyword>
<dbReference type="GO" id="GO:0005886">
    <property type="term" value="C:plasma membrane"/>
    <property type="evidence" value="ECO:0007669"/>
    <property type="project" value="TreeGrafter"/>
</dbReference>
<dbReference type="GO" id="GO:0005261">
    <property type="term" value="F:monoatomic cation channel activity"/>
    <property type="evidence" value="ECO:0007669"/>
    <property type="project" value="TreeGrafter"/>
</dbReference>
<dbReference type="AlphaFoldDB" id="A0A9X0CDU9"/>
<keyword evidence="5" id="KW-0472">Membrane</keyword>
<comment type="caution">
    <text evidence="7">The sequence shown here is derived from an EMBL/GenBank/DDBJ whole genome shotgun (WGS) entry which is preliminary data.</text>
</comment>
<evidence type="ECO:0000256" key="5">
    <source>
        <dbReference type="ARBA" id="ARBA00023136"/>
    </source>
</evidence>
<accession>A0A9X0CDU9</accession>
<sequence length="350" mass="37928">MARFMNGDLKRLNEKSNTWEDIPILPNMTSTAVNATNMIIKQNTLQSNSKFSLTLLVRTLVGTEGFSVLEFETAEEPHSGYCEPSISEGISLETEFAFECFEWQDKNLPITYEFRLGRETISYGISPKSVSTVLPVGSPDHDNQLQINIIIKNAAGVAVEDTLLVKVKPSSAVDPCSTPIEQVSNTLKSFVIGEGNKLDGFLRKGEINQAAQLAQTVLKSANEETECGKTMSLAVKTLISTKLVEKFTSITPDSTKMSKVIMDLVSMATGGQQDQNCDDCGNTMELTLKLIDNTANILVDALNDVEELMSAELEETASSVTGCLTNVLKSASGKSQALNTATKDSKSSSK</sequence>
<evidence type="ECO:0000313" key="8">
    <source>
        <dbReference type="Proteomes" id="UP001163046"/>
    </source>
</evidence>
<protein>
    <recommendedName>
        <fullName evidence="6">PKD/REJ-like domain-containing protein</fullName>
    </recommendedName>
</protein>
<reference evidence="7" key="1">
    <citation type="submission" date="2023-01" db="EMBL/GenBank/DDBJ databases">
        <title>Genome assembly of the deep-sea coral Lophelia pertusa.</title>
        <authorList>
            <person name="Herrera S."/>
            <person name="Cordes E."/>
        </authorList>
    </citation>
    <scope>NUCLEOTIDE SEQUENCE</scope>
    <source>
        <strain evidence="7">USNM1676648</strain>
        <tissue evidence="7">Polyp</tissue>
    </source>
</reference>
<proteinExistence type="predicted"/>
<keyword evidence="4" id="KW-1133">Transmembrane helix</keyword>
<evidence type="ECO:0000256" key="3">
    <source>
        <dbReference type="ARBA" id="ARBA00022737"/>
    </source>
</evidence>
<evidence type="ECO:0000313" key="7">
    <source>
        <dbReference type="EMBL" id="KAJ7330801.1"/>
    </source>
</evidence>
<organism evidence="7 8">
    <name type="scientific">Desmophyllum pertusum</name>
    <dbReference type="NCBI Taxonomy" id="174260"/>
    <lineage>
        <taxon>Eukaryota</taxon>
        <taxon>Metazoa</taxon>
        <taxon>Cnidaria</taxon>
        <taxon>Anthozoa</taxon>
        <taxon>Hexacorallia</taxon>
        <taxon>Scleractinia</taxon>
        <taxon>Caryophylliina</taxon>
        <taxon>Caryophylliidae</taxon>
        <taxon>Desmophyllum</taxon>
    </lineage>
</organism>
<dbReference type="OrthoDB" id="2121937at2759"/>
<evidence type="ECO:0000256" key="1">
    <source>
        <dbReference type="ARBA" id="ARBA00004370"/>
    </source>
</evidence>
<feature type="non-terminal residue" evidence="7">
    <location>
        <position position="350"/>
    </location>
</feature>
<dbReference type="InterPro" id="IPR002859">
    <property type="entry name" value="PKD/REJ-like"/>
</dbReference>
<dbReference type="PANTHER" id="PTHR46730:SF1">
    <property type="entry name" value="PLAT DOMAIN-CONTAINING PROTEIN"/>
    <property type="match status" value="1"/>
</dbReference>
<feature type="domain" description="PKD/REJ-like" evidence="6">
    <location>
        <begin position="26"/>
        <end position="214"/>
    </location>
</feature>
<dbReference type="EMBL" id="MU827791">
    <property type="protein sequence ID" value="KAJ7330801.1"/>
    <property type="molecule type" value="Genomic_DNA"/>
</dbReference>
<evidence type="ECO:0000259" key="6">
    <source>
        <dbReference type="Pfam" id="PF02010"/>
    </source>
</evidence>
<dbReference type="PANTHER" id="PTHR46730">
    <property type="entry name" value="POLYCYSTIN-1"/>
    <property type="match status" value="1"/>
</dbReference>
<keyword evidence="8" id="KW-1185">Reference proteome</keyword>
<dbReference type="Proteomes" id="UP001163046">
    <property type="component" value="Unassembled WGS sequence"/>
</dbReference>
<dbReference type="Pfam" id="PF02010">
    <property type="entry name" value="REJ"/>
    <property type="match status" value="1"/>
</dbReference>
<evidence type="ECO:0000256" key="4">
    <source>
        <dbReference type="ARBA" id="ARBA00022989"/>
    </source>
</evidence>
<comment type="subcellular location">
    <subcellularLocation>
        <location evidence="1">Membrane</location>
    </subcellularLocation>
</comment>
<evidence type="ECO:0000256" key="2">
    <source>
        <dbReference type="ARBA" id="ARBA00022692"/>
    </source>
</evidence>